<dbReference type="KEGG" id="buy:D8S85_01090"/>
<keyword evidence="2" id="KW-1185">Reference proteome</keyword>
<dbReference type="RefSeq" id="WP_106624423.1">
    <property type="nucleotide sequence ID" value="NZ_CP032819.1"/>
</dbReference>
<dbReference type="Proteomes" id="UP000270673">
    <property type="component" value="Chromosome"/>
</dbReference>
<evidence type="ECO:0000313" key="1">
    <source>
        <dbReference type="EMBL" id="AZS28282.1"/>
    </source>
</evidence>
<dbReference type="EMBL" id="CP032819">
    <property type="protein sequence ID" value="AZS28282.1"/>
    <property type="molecule type" value="Genomic_DNA"/>
</dbReference>
<sequence>MAIFNPSIYKDISGSVGNVTSYKIGKTQIARAKTRFMKDAKTPKQLQQRARLRLITRLRRNFIAILKTGYCTSSGKTCTNCFTRDNIGKVNAEDWDHPTLDLLTLSLSDGNLRLPLMEAEVNAEKRLVAFRWKKQPLMPFMAKSDQLVGAVYERKEERSRLVKLGSRGESGEKTWTPPADWDMSQLVVYGFAVSENGQDASGTLGLIETEKTDTSVFDTENI</sequence>
<organism evidence="1 2">
    <name type="scientific">Butyricimonas faecalis</name>
    <dbReference type="NCBI Taxonomy" id="2093856"/>
    <lineage>
        <taxon>Bacteria</taxon>
        <taxon>Pseudomonadati</taxon>
        <taxon>Bacteroidota</taxon>
        <taxon>Bacteroidia</taxon>
        <taxon>Bacteroidales</taxon>
        <taxon>Odoribacteraceae</taxon>
        <taxon>Butyricimonas</taxon>
    </lineage>
</organism>
<evidence type="ECO:0000313" key="2">
    <source>
        <dbReference type="Proteomes" id="UP000270673"/>
    </source>
</evidence>
<proteinExistence type="predicted"/>
<name>A0A3Q9IRE5_9BACT</name>
<reference evidence="1 2" key="1">
    <citation type="submission" date="2018-10" db="EMBL/GenBank/DDBJ databases">
        <title>Butyricimonas faecalis sp. nov., isolated from human faeces and emended description of the genus Butyricimonas.</title>
        <authorList>
            <person name="Le Roy T."/>
            <person name="Van der Smissen P."/>
            <person name="Paquot A."/>
            <person name="Delzenne N."/>
            <person name="Muccioli G."/>
            <person name="Collet J.-F."/>
            <person name="Cani P.D."/>
        </authorList>
    </citation>
    <scope>NUCLEOTIDE SEQUENCE [LARGE SCALE GENOMIC DNA]</scope>
    <source>
        <strain evidence="1 2">H184</strain>
    </source>
</reference>
<protein>
    <submittedName>
        <fullName evidence="1">Uncharacterized protein</fullName>
    </submittedName>
</protein>
<gene>
    <name evidence="1" type="ORF">D8S85_01090</name>
</gene>
<dbReference type="AlphaFoldDB" id="A0A3Q9IRE5"/>
<accession>A0A3Q9IRE5</accession>
<dbReference type="OrthoDB" id="1097402at2"/>